<dbReference type="eggNOG" id="COG0222">
    <property type="taxonomic scope" value="Bacteria"/>
</dbReference>
<name>W7IU05_9PSEU</name>
<dbReference type="SUPFAM" id="SSF89372">
    <property type="entry name" value="Fucose-specific lectin"/>
    <property type="match status" value="1"/>
</dbReference>
<dbReference type="Gene3D" id="2.120.10.70">
    <property type="entry name" value="Fucose-specific lectin"/>
    <property type="match status" value="1"/>
</dbReference>
<protein>
    <submittedName>
        <fullName evidence="2">Uncharacterized protein</fullName>
    </submittedName>
</protein>
<proteinExistence type="predicted"/>
<organism evidence="2 3">
    <name type="scientific">Actinokineospora spheciospongiae</name>
    <dbReference type="NCBI Taxonomy" id="909613"/>
    <lineage>
        <taxon>Bacteria</taxon>
        <taxon>Bacillati</taxon>
        <taxon>Actinomycetota</taxon>
        <taxon>Actinomycetes</taxon>
        <taxon>Pseudonocardiales</taxon>
        <taxon>Pseudonocardiaceae</taxon>
        <taxon>Actinokineospora</taxon>
    </lineage>
</organism>
<evidence type="ECO:0000256" key="1">
    <source>
        <dbReference type="SAM" id="MobiDB-lite"/>
    </source>
</evidence>
<feature type="region of interest" description="Disordered" evidence="1">
    <location>
        <begin position="330"/>
        <end position="364"/>
    </location>
</feature>
<dbReference type="STRING" id="909613.UO65_4874"/>
<evidence type="ECO:0000313" key="2">
    <source>
        <dbReference type="EMBL" id="EWC59871.1"/>
    </source>
</evidence>
<dbReference type="RefSeq" id="WP_035286476.1">
    <property type="nucleotide sequence ID" value="NZ_AYXG01000184.1"/>
</dbReference>
<keyword evidence="3" id="KW-1185">Reference proteome</keyword>
<sequence length="1757" mass="185599">MTGLTFLSWVREGLAADGGDADPLAGPLPAHATVTLHPRLNDRPELSIPTRLYGPGDVTGVDPQQVVRCSPAPDSGDAQPNMLAAVEFDQPDLPWTFSAAAADGQGRLRPWLVLVVVPEADAEVLPGGQGGLARLRCATTELPDLDESWMWAHAQVVTQGLDNTDSAGSVGAVLADHPELATSRLLSPRRLLPQTRYVAAVVPAFEAGRLTGLGRELTTEDEARLRPAWTAAGPTAKEQDWELPVYHHWRFGTGLDGDFESLVTRLNPRALPGTAGARRLDVSDPGGGLPKLADHGVVDLAGALRTAGTDPRPWHADTADEVGDALERVLDAGPDPDDPALTPPVHGSTHAGTTGMPSPQAGPKWLRTLNRDPRHRAAAGLGAEVVRAHQEELVAAAWDQAAEVRRANEALRQGQLARTVADSLHRRLDAVTTDDAARARLLQVTAPAEQAAGAIAANQEARSALDPAFRKVLRPGGPLAKGTGRGADTTAADLAAALSKRTATATPDLPQPAGVVNVEDVAAGKRVGFDDLGVDRLTARPWENRSGPTDLTPEDVPGIRNVGAAWTDQSTGTVVDRVFVTTHDGRVMSARYSGGAVTWTDHGRPEGTAAVSAPAALGTEQVVVLGEDGQLHRLAWDGDRWAWKAHARLPGTPLLALAPFIGAAKRSGKPGPGDTVTSGTYYSVFAVTTSGTLVELDSKNGGTWSYSDHGTPPGATLVPGGRVSFVADWTVTVVANGGRLWTFSLESGSWSWFDTNRPGVTGLSPVDPPIVLGSSMGGWGAKGGSTTMLYERYLRTSFPIGFAWRQHGLPHPPVGQVLGKWNNRGVYSTTRSTIAWFDGSNWVERGPRGPVAGDQALQGVLSPYGNAWLTDNDGRLLRFDMNSGAWYDHGRPNPGGRGALFATPTPNIRWRSQVGFRSNLLVATRDSSGPLTRFGRDTDFDGTATAGWMRNAVPDVPATAQSLTLCAADLGVAEGTTTDPDLVAVWVQSTTSGTRASYRVGRALNAQGAPQSWGAVRTLPDALCTTYNADWSLSDHWTIEAATATLADLDGDGRQELVFVYVGGTRTMRRLFLRIGWKLDPVTGAALGGWSDSVEIPWPGRPSSTAPAVAGISVAVADLNGDLRPELVVLLTEKTAAGVTASYRIGWNLNARGTVAGIPWGERWSDVRQVPGVHPTGTAGVALAVADYTGSQLADLVVLAAPKTTGPNRAVYRIGRDVVNGTPTAWSDPITADPSGPWGDAVTVCSLAVVDLPGGTLEAKIAHASRFRAAAAVHQTALLAAQSRAELEDEPRLPLAGLADAVTGALDPEVAVTGRVLGRVGGVDLGGAGLTDPLSPLLTPPVFEQPMAELLAELGQDHLLPGVESIPAETLTLLRTNSEFVESFLVGANDALGRELLWRGFPTDRRATSFRQFWDKRGTTEPGHEPADVPPIAQWPRRAGLGEVAGAHGEQVVLLLRGELVRRFPGLTVVAGRALPPRTPGGPCLLSPIERVQPLFLGRLHPDVLYVGFPLSVAEVRGTLESGGSDPGWFFVFEEEGTEPRFGLDAVPTTGTVQYGVPPTTWRDLTWASVAGTATELAGLRHLRGRLPYTPSPVPLRAPRFPQEQVATATWAHNSAHVAHATYQPPARVAFHATDLLPSFGAGWRVTHVRKHGSGSDRVRELAGPLPGGGWWRATAAEVVEGILGRENYYVETTPGVRVNLVAVRTGDRVDLRTEANDTEGDNLSELPPIPAGAGLPPQLADATAAPTAPAGARENA</sequence>
<feature type="compositionally biased region" description="Low complexity" evidence="1">
    <location>
        <begin position="1732"/>
        <end position="1757"/>
    </location>
</feature>
<dbReference type="Proteomes" id="UP000019277">
    <property type="component" value="Unassembled WGS sequence"/>
</dbReference>
<dbReference type="Gene3D" id="2.130.10.130">
    <property type="entry name" value="Integrin alpha, N-terminal"/>
    <property type="match status" value="1"/>
</dbReference>
<reference evidence="2 3" key="1">
    <citation type="journal article" date="2014" name="Genome Announc.">
        <title>Draft Genome Sequence of the Antitrypanosomally Active Sponge-Associated Bacterium Actinokineospora sp. Strain EG49.</title>
        <authorList>
            <person name="Harjes J."/>
            <person name="Ryu T."/>
            <person name="Abdelmohsen U.R."/>
            <person name="Moitinho-Silva L."/>
            <person name="Horn H."/>
            <person name="Ravasi T."/>
            <person name="Hentschel U."/>
        </authorList>
    </citation>
    <scope>NUCLEOTIDE SEQUENCE [LARGE SCALE GENOMIC DNA]</scope>
    <source>
        <strain evidence="2 3">EG49</strain>
    </source>
</reference>
<dbReference type="eggNOG" id="COG1520">
    <property type="taxonomic scope" value="Bacteria"/>
</dbReference>
<dbReference type="OrthoDB" id="9816502at2"/>
<dbReference type="PATRIC" id="fig|909613.9.peg.4872"/>
<comment type="caution">
    <text evidence="2">The sequence shown here is derived from an EMBL/GenBank/DDBJ whole genome shotgun (WGS) entry which is preliminary data.</text>
</comment>
<dbReference type="EMBL" id="AYXG01000184">
    <property type="protein sequence ID" value="EWC59871.1"/>
    <property type="molecule type" value="Genomic_DNA"/>
</dbReference>
<dbReference type="InterPro" id="IPR028994">
    <property type="entry name" value="Integrin_alpha_N"/>
</dbReference>
<gene>
    <name evidence="2" type="ORF">UO65_4874</name>
</gene>
<feature type="region of interest" description="Disordered" evidence="1">
    <location>
        <begin position="1712"/>
        <end position="1757"/>
    </location>
</feature>
<accession>W7IU05</accession>
<evidence type="ECO:0000313" key="3">
    <source>
        <dbReference type="Proteomes" id="UP000019277"/>
    </source>
</evidence>